<dbReference type="EMBL" id="LXEX01000027">
    <property type="protein sequence ID" value="OAT59649.1"/>
    <property type="molecule type" value="Genomic_DNA"/>
</dbReference>
<keyword evidence="14" id="KW-1185">Reference proteome</keyword>
<dbReference type="GO" id="GO:0020037">
    <property type="term" value="F:heme binding"/>
    <property type="evidence" value="ECO:0007669"/>
    <property type="project" value="InterPro"/>
</dbReference>
<keyword evidence="3 9" id="KW-0349">Heme</keyword>
<dbReference type="PIRSF" id="PIRSF000018">
    <property type="entry name" value="Mb_ADH_cyt_c"/>
    <property type="match status" value="1"/>
</dbReference>
<dbReference type="InterPro" id="IPR051459">
    <property type="entry name" value="Cytochrome_c-type_DH"/>
</dbReference>
<name>A0AA91IQA1_9GAMM</name>
<dbReference type="Proteomes" id="UP000078431">
    <property type="component" value="Unassembled WGS sequence"/>
</dbReference>
<keyword evidence="6" id="KW-0677">Repeat</keyword>
<keyword evidence="8" id="KW-0472">Membrane</keyword>
<dbReference type="Pfam" id="PF00034">
    <property type="entry name" value="Cytochrom_C"/>
    <property type="match status" value="2"/>
</dbReference>
<evidence type="ECO:0000256" key="6">
    <source>
        <dbReference type="ARBA" id="ARBA00022737"/>
    </source>
</evidence>
<feature type="binding site" description="covalent" evidence="9">
    <location>
        <position position="178"/>
    </location>
    <ligand>
        <name>heme c</name>
        <dbReference type="ChEBI" id="CHEBI:61717"/>
        <label>2</label>
    </ligand>
</feature>
<evidence type="ECO:0000256" key="7">
    <source>
        <dbReference type="ARBA" id="ARBA00023004"/>
    </source>
</evidence>
<feature type="domain" description="Cytochrome c" evidence="12">
    <location>
        <begin position="284"/>
        <end position="373"/>
    </location>
</feature>
<dbReference type="SUPFAM" id="SSF46626">
    <property type="entry name" value="Cytochrome c"/>
    <property type="match status" value="3"/>
</dbReference>
<evidence type="ECO:0000256" key="4">
    <source>
        <dbReference type="ARBA" id="ARBA00022723"/>
    </source>
</evidence>
<dbReference type="GO" id="GO:0005886">
    <property type="term" value="C:plasma membrane"/>
    <property type="evidence" value="ECO:0007669"/>
    <property type="project" value="UniProtKB-SubCell"/>
</dbReference>
<evidence type="ECO:0000256" key="3">
    <source>
        <dbReference type="ARBA" id="ARBA00022617"/>
    </source>
</evidence>
<feature type="domain" description="Cytochrome c" evidence="12">
    <location>
        <begin position="17"/>
        <end position="120"/>
    </location>
</feature>
<organism evidence="13 14">
    <name type="scientific">Obesumbacterium proteus ATCC 12841</name>
    <dbReference type="NCBI Taxonomy" id="1354268"/>
    <lineage>
        <taxon>Bacteria</taxon>
        <taxon>Pseudomonadati</taxon>
        <taxon>Pseudomonadota</taxon>
        <taxon>Gammaproteobacteria</taxon>
        <taxon>Enterobacterales</taxon>
        <taxon>Hafniaceae</taxon>
        <taxon>Obesumbacterium</taxon>
    </lineage>
</organism>
<evidence type="ECO:0000259" key="12">
    <source>
        <dbReference type="PROSITE" id="PS51007"/>
    </source>
</evidence>
<dbReference type="AlphaFoldDB" id="A0AA91IQA1"/>
<dbReference type="Gene3D" id="1.10.760.10">
    <property type="entry name" value="Cytochrome c-like domain"/>
    <property type="match status" value="3"/>
</dbReference>
<keyword evidence="2" id="KW-1003">Cell membrane</keyword>
<feature type="binding site" description="covalent" evidence="9">
    <location>
        <position position="181"/>
    </location>
    <ligand>
        <name>heme c</name>
        <dbReference type="ChEBI" id="CHEBI:61717"/>
        <label>2</label>
    </ligand>
</feature>
<feature type="binding site" description="covalent" evidence="9">
    <location>
        <position position="300"/>
    </location>
    <ligand>
        <name>heme c</name>
        <dbReference type="ChEBI" id="CHEBI:61717"/>
        <label>3</label>
    </ligand>
</feature>
<feature type="binding site" description="covalent" evidence="9">
    <location>
        <position position="297"/>
    </location>
    <ligand>
        <name>heme c</name>
        <dbReference type="ChEBI" id="CHEBI:61717"/>
        <label>3</label>
    </ligand>
</feature>
<keyword evidence="7 10" id="KW-0408">Iron</keyword>
<keyword evidence="4 10" id="KW-0479">Metal-binding</keyword>
<feature type="binding site" description="axial binding residue" evidence="10">
    <location>
        <position position="301"/>
    </location>
    <ligand>
        <name>heme c</name>
        <dbReference type="ChEBI" id="CHEBI:61717"/>
        <label>3</label>
    </ligand>
    <ligandPart>
        <name>Fe</name>
        <dbReference type="ChEBI" id="CHEBI:18248"/>
    </ligandPart>
</feature>
<keyword evidence="5 11" id="KW-0732">Signal</keyword>
<dbReference type="PANTHER" id="PTHR35008">
    <property type="entry name" value="BLL4482 PROTEIN-RELATED"/>
    <property type="match status" value="1"/>
</dbReference>
<dbReference type="GO" id="GO:0016614">
    <property type="term" value="F:oxidoreductase activity, acting on CH-OH group of donors"/>
    <property type="evidence" value="ECO:0007669"/>
    <property type="project" value="InterPro"/>
</dbReference>
<feature type="signal peptide" evidence="11">
    <location>
        <begin position="1"/>
        <end position="18"/>
    </location>
</feature>
<evidence type="ECO:0000256" key="10">
    <source>
        <dbReference type="PIRSR" id="PIRSR000018-51"/>
    </source>
</evidence>
<feature type="binding site" description="covalent" evidence="9">
    <location>
        <position position="34"/>
    </location>
    <ligand>
        <name>heme c</name>
        <dbReference type="ChEBI" id="CHEBI:61717"/>
        <label>1</label>
    </ligand>
</feature>
<feature type="domain" description="Cytochrome c" evidence="12">
    <location>
        <begin position="163"/>
        <end position="270"/>
    </location>
</feature>
<evidence type="ECO:0000256" key="8">
    <source>
        <dbReference type="ARBA" id="ARBA00023136"/>
    </source>
</evidence>
<feature type="chain" id="PRO_5041709136" evidence="11">
    <location>
        <begin position="19"/>
        <end position="401"/>
    </location>
</feature>
<evidence type="ECO:0000256" key="2">
    <source>
        <dbReference type="ARBA" id="ARBA00022475"/>
    </source>
</evidence>
<evidence type="ECO:0000256" key="9">
    <source>
        <dbReference type="PIRSR" id="PIRSR000018-50"/>
    </source>
</evidence>
<proteinExistence type="predicted"/>
<protein>
    <submittedName>
        <fullName evidence="13">Diheme cytochrome c553</fullName>
    </submittedName>
</protein>
<feature type="binding site" description="axial binding residue" evidence="10">
    <location>
        <position position="182"/>
    </location>
    <ligand>
        <name>heme c</name>
        <dbReference type="ChEBI" id="CHEBI:61717"/>
        <label>2</label>
    </ligand>
    <ligandPart>
        <name>Fe</name>
        <dbReference type="ChEBI" id="CHEBI:18248"/>
    </ligandPart>
</feature>
<comment type="caution">
    <text evidence="13">The sequence shown here is derived from an EMBL/GenBank/DDBJ whole genome shotgun (WGS) entry which is preliminary data.</text>
</comment>
<evidence type="ECO:0000256" key="5">
    <source>
        <dbReference type="ARBA" id="ARBA00022729"/>
    </source>
</evidence>
<dbReference type="InterPro" id="IPR009056">
    <property type="entry name" value="Cyt_c-like_dom"/>
</dbReference>
<dbReference type="RefSeq" id="WP_061555092.1">
    <property type="nucleotide sequence ID" value="NZ_LXEX01000027.1"/>
</dbReference>
<feature type="binding site" description="axial binding residue" evidence="10">
    <location>
        <position position="35"/>
    </location>
    <ligand>
        <name>heme c</name>
        <dbReference type="ChEBI" id="CHEBI:61717"/>
        <label>1</label>
    </ligand>
    <ligandPart>
        <name>Fe</name>
        <dbReference type="ChEBI" id="CHEBI:18248"/>
    </ligandPart>
</feature>
<reference evidence="13 14" key="1">
    <citation type="submission" date="2016-04" db="EMBL/GenBank/DDBJ databases">
        <title>ATOL: Assembling a taxonomically balanced genome-scale reconstruction of the evolutionary history of the Enterobacteriaceae.</title>
        <authorList>
            <person name="Plunkett G.III."/>
            <person name="Neeno-Eckwall E.C."/>
            <person name="Glasner J.D."/>
            <person name="Perna N.T."/>
        </authorList>
    </citation>
    <scope>NUCLEOTIDE SEQUENCE [LARGE SCALE GENOMIC DNA]</scope>
    <source>
        <strain evidence="13 14">ATCC 12841</strain>
    </source>
</reference>
<comment type="subcellular location">
    <subcellularLocation>
        <location evidence="1">Cell membrane</location>
    </subcellularLocation>
</comment>
<dbReference type="GO" id="GO:0005506">
    <property type="term" value="F:iron ion binding"/>
    <property type="evidence" value="ECO:0007669"/>
    <property type="project" value="InterPro"/>
</dbReference>
<gene>
    <name evidence="13" type="ORF">M993_01668</name>
</gene>
<dbReference type="PROSITE" id="PS51007">
    <property type="entry name" value="CYTC"/>
    <property type="match status" value="3"/>
</dbReference>
<dbReference type="InterPro" id="IPR036909">
    <property type="entry name" value="Cyt_c-like_dom_sf"/>
</dbReference>
<evidence type="ECO:0000256" key="1">
    <source>
        <dbReference type="ARBA" id="ARBA00004236"/>
    </source>
</evidence>
<dbReference type="InterPro" id="IPR014353">
    <property type="entry name" value="Membr-bd_ADH_cyt_c"/>
</dbReference>
<evidence type="ECO:0000313" key="13">
    <source>
        <dbReference type="EMBL" id="OAT59649.1"/>
    </source>
</evidence>
<evidence type="ECO:0000313" key="14">
    <source>
        <dbReference type="Proteomes" id="UP000078431"/>
    </source>
</evidence>
<sequence>MKPLLILTLLATSAGASAMSAGEYVAKAGDCSACHTSPQGQALAGGMRFATPLGDIYATNITPDKKYGIGSYSFDDFDKAMRKGVAKDGHHLYPAMPYTSYAKMTPEDMRALYDYLMTEVKPQAVENKKSDIPWPLSMRWPLGIWNSLFLQEGVYQPQPEKGDEWNRGAYLVQGAGHCGACHTPRGWAMQEQGMDQAELRFLNGAELDGWYAPSLRGLNVSKDDLVALLKTGRSRHAALSGPMGEVVTHSSQYLTDSDLNGIATYLLSLEALPSDAKPTKPAAGAMLSGAQTYARYCSTCHTPKGEGVDFTIPRLAGNLTVNADNPQTLIRVVLDGAQTPVTQQHMSYAMPGYGWALNDQEAADLMSYLRGSWGNKAEPVTAEQVGKVRAEIKKWCWPNTR</sequence>
<feature type="binding site" description="covalent" evidence="9">
    <location>
        <position position="31"/>
    </location>
    <ligand>
        <name>heme c</name>
        <dbReference type="ChEBI" id="CHEBI:61717"/>
        <label>1</label>
    </ligand>
</feature>
<dbReference type="GO" id="GO:0009055">
    <property type="term" value="F:electron transfer activity"/>
    <property type="evidence" value="ECO:0007669"/>
    <property type="project" value="InterPro"/>
</dbReference>
<evidence type="ECO:0000256" key="11">
    <source>
        <dbReference type="SAM" id="SignalP"/>
    </source>
</evidence>
<comment type="cofactor">
    <cofactor evidence="9">
        <name>heme c</name>
        <dbReference type="ChEBI" id="CHEBI:61717"/>
    </cofactor>
    <text evidence="9">Binds 3 heme c groups covalently per subunit.</text>
</comment>
<dbReference type="PANTHER" id="PTHR35008:SF8">
    <property type="entry name" value="ALCOHOL DEHYDROGENASE CYTOCHROME C SUBUNIT"/>
    <property type="match status" value="1"/>
</dbReference>
<accession>A0AA91IQA1</accession>